<proteinExistence type="predicted"/>
<comment type="caution">
    <text evidence="1">The sequence shown here is derived from an EMBL/GenBank/DDBJ whole genome shotgun (WGS) entry which is preliminary data.</text>
</comment>
<dbReference type="RefSeq" id="WP_344911786.1">
    <property type="nucleotide sequence ID" value="NZ_BAAAYO010000010.1"/>
</dbReference>
<keyword evidence="2" id="KW-1185">Reference proteome</keyword>
<dbReference type="Proteomes" id="UP001589619">
    <property type="component" value="Unassembled WGS sequence"/>
</dbReference>
<evidence type="ECO:0000313" key="2">
    <source>
        <dbReference type="Proteomes" id="UP001589619"/>
    </source>
</evidence>
<dbReference type="EMBL" id="JBHMAG010000007">
    <property type="protein sequence ID" value="MFB9751377.1"/>
    <property type="molecule type" value="Genomic_DNA"/>
</dbReference>
<reference evidence="1 2" key="1">
    <citation type="submission" date="2024-09" db="EMBL/GenBank/DDBJ databases">
        <authorList>
            <person name="Sun Q."/>
            <person name="Mori K."/>
        </authorList>
    </citation>
    <scope>NUCLEOTIDE SEQUENCE [LARGE SCALE GENOMIC DNA]</scope>
    <source>
        <strain evidence="1 2">JCM 12520</strain>
    </source>
</reference>
<gene>
    <name evidence="1" type="ORF">ACFFNY_07340</name>
</gene>
<organism evidence="1 2">
    <name type="scientific">Paenibacillus hodogayensis</name>
    <dbReference type="NCBI Taxonomy" id="279208"/>
    <lineage>
        <taxon>Bacteria</taxon>
        <taxon>Bacillati</taxon>
        <taxon>Bacillota</taxon>
        <taxon>Bacilli</taxon>
        <taxon>Bacillales</taxon>
        <taxon>Paenibacillaceae</taxon>
        <taxon>Paenibacillus</taxon>
    </lineage>
</organism>
<sequence length="102" mass="11225">MGWLERERELKLDILESLARSQKAMVRIIESTADSKAAGAAAEDGEQLRKDIGAIVRFQQAIADKLIGIRIGEVRFSPPLAPWTNEELRVAALYGRAGGEPH</sequence>
<accession>A0ABV5VSV8</accession>
<name>A0ABV5VSV8_9BACL</name>
<protein>
    <submittedName>
        <fullName evidence="1">Uncharacterized protein</fullName>
    </submittedName>
</protein>
<evidence type="ECO:0000313" key="1">
    <source>
        <dbReference type="EMBL" id="MFB9751377.1"/>
    </source>
</evidence>